<comment type="caution">
    <text evidence="1">The sequence shown here is derived from an EMBL/GenBank/DDBJ whole genome shotgun (WGS) entry which is preliminary data.</text>
</comment>
<organism evidence="1 2">
    <name type="scientific">Smittium simulii</name>
    <dbReference type="NCBI Taxonomy" id="133385"/>
    <lineage>
        <taxon>Eukaryota</taxon>
        <taxon>Fungi</taxon>
        <taxon>Fungi incertae sedis</taxon>
        <taxon>Zoopagomycota</taxon>
        <taxon>Kickxellomycotina</taxon>
        <taxon>Harpellomycetes</taxon>
        <taxon>Harpellales</taxon>
        <taxon>Legeriomycetaceae</taxon>
        <taxon>Smittium</taxon>
    </lineage>
</organism>
<name>A0A2T9Y9X1_9FUNG</name>
<dbReference type="EMBL" id="MBFR01000339">
    <property type="protein sequence ID" value="PVU89107.1"/>
    <property type="molecule type" value="Genomic_DNA"/>
</dbReference>
<dbReference type="OrthoDB" id="2097874at2759"/>
<sequence length="334" mass="39035">MNQIKSSYRQFLKQIHPDFFHNDKVAKDANAQVIWYFQQWIDNIDSKTIPSDQNNYNTKYKIIFPQNRLSVYFKNLDNSITSNKKIEFDPENCFKDLKNLAESAQINFSLENKNKDKILISESKFLAPLAFLVFAKALANKEAANKNWNNNILEITESILSECKKQNDSLAQNLSPKNKIRALRLKEKLLNEKKVAEKDFNSLLRDSIHAGTNFLESKKKSQKSNYSPLALDRSKIYFDNKINPSVWISTLDKLEKNLKFLEYHKWHDLPVMIVNNWDNVVSSAGVWHYPGFVTIPINSKIEDLKIFLDLNLNNIKHKRMAINLKFYEKNSPQL</sequence>
<keyword evidence="2" id="KW-1185">Reference proteome</keyword>
<accession>A0A2T9Y9X1</accession>
<gene>
    <name evidence="1" type="ORF">BB561_005542</name>
</gene>
<dbReference type="AlphaFoldDB" id="A0A2T9Y9X1"/>
<evidence type="ECO:0000313" key="2">
    <source>
        <dbReference type="Proteomes" id="UP000245383"/>
    </source>
</evidence>
<evidence type="ECO:0008006" key="3">
    <source>
        <dbReference type="Google" id="ProtNLM"/>
    </source>
</evidence>
<dbReference type="Proteomes" id="UP000245383">
    <property type="component" value="Unassembled WGS sequence"/>
</dbReference>
<protein>
    <recommendedName>
        <fullName evidence="3">DUF4460 domain-containing protein</fullName>
    </recommendedName>
</protein>
<evidence type="ECO:0000313" key="1">
    <source>
        <dbReference type="EMBL" id="PVU89107.1"/>
    </source>
</evidence>
<proteinExistence type="predicted"/>
<reference evidence="1 2" key="1">
    <citation type="journal article" date="2018" name="MBio">
        <title>Comparative Genomics Reveals the Core Gene Toolbox for the Fungus-Insect Symbiosis.</title>
        <authorList>
            <person name="Wang Y."/>
            <person name="Stata M."/>
            <person name="Wang W."/>
            <person name="Stajich J.E."/>
            <person name="White M.M."/>
            <person name="Moncalvo J.M."/>
        </authorList>
    </citation>
    <scope>NUCLEOTIDE SEQUENCE [LARGE SCALE GENOMIC DNA]</scope>
    <source>
        <strain evidence="1 2">SWE-8-4</strain>
    </source>
</reference>